<keyword evidence="11" id="KW-0664">Pyridoxine biosynthesis</keyword>
<evidence type="ECO:0000256" key="10">
    <source>
        <dbReference type="ARBA" id="ARBA00023002"/>
    </source>
</evidence>
<dbReference type="Pfam" id="PF10590">
    <property type="entry name" value="PNP_phzG_C"/>
    <property type="match status" value="1"/>
</dbReference>
<dbReference type="HAMAP" id="MF_01629">
    <property type="entry name" value="PdxH"/>
    <property type="match status" value="1"/>
</dbReference>
<comment type="pathway">
    <text evidence="4">Cofactor metabolism; pyridoxal 5'-phosphate salvage; pyridoxal 5'-phosphate from pyridoxine 5'-phosphate: step 1/1.</text>
</comment>
<evidence type="ECO:0000313" key="15">
    <source>
        <dbReference type="Proteomes" id="UP000625711"/>
    </source>
</evidence>
<keyword evidence="10" id="KW-0560">Oxidoreductase</keyword>
<dbReference type="OrthoDB" id="303614at2759"/>
<dbReference type="Gene3D" id="2.30.110.10">
    <property type="entry name" value="Electron Transport, Fmn-binding Protein, Chain A"/>
    <property type="match status" value="1"/>
</dbReference>
<dbReference type="SUPFAM" id="SSF50475">
    <property type="entry name" value="FMN-binding split barrel"/>
    <property type="match status" value="1"/>
</dbReference>
<evidence type="ECO:0000256" key="2">
    <source>
        <dbReference type="ARBA" id="ARBA00003691"/>
    </source>
</evidence>
<dbReference type="Pfam" id="PF01243">
    <property type="entry name" value="PNPOx_N"/>
    <property type="match status" value="1"/>
</dbReference>
<keyword evidence="9" id="KW-0288">FMN</keyword>
<evidence type="ECO:0000256" key="3">
    <source>
        <dbReference type="ARBA" id="ARBA00004738"/>
    </source>
</evidence>
<dbReference type="Proteomes" id="UP000625711">
    <property type="component" value="Unassembled WGS sequence"/>
</dbReference>
<comment type="caution">
    <text evidence="14">The sequence shown here is derived from an EMBL/GenBank/DDBJ whole genome shotgun (WGS) entry which is preliminary data.</text>
</comment>
<organism evidence="14 15">
    <name type="scientific">Rhynchophorus ferrugineus</name>
    <name type="common">Red palm weevil</name>
    <name type="synonym">Curculio ferrugineus</name>
    <dbReference type="NCBI Taxonomy" id="354439"/>
    <lineage>
        <taxon>Eukaryota</taxon>
        <taxon>Metazoa</taxon>
        <taxon>Ecdysozoa</taxon>
        <taxon>Arthropoda</taxon>
        <taxon>Hexapoda</taxon>
        <taxon>Insecta</taxon>
        <taxon>Pterygota</taxon>
        <taxon>Neoptera</taxon>
        <taxon>Endopterygota</taxon>
        <taxon>Coleoptera</taxon>
        <taxon>Polyphaga</taxon>
        <taxon>Cucujiformia</taxon>
        <taxon>Curculionidae</taxon>
        <taxon>Dryophthorinae</taxon>
        <taxon>Rhynchophorus</taxon>
    </lineage>
</organism>
<sequence>MADISGLRKQYNDKSNLFLEENIKTKEPIQLFNEWFDIIKKDPRTVEPNAACLSTCTKDGFPSARYILIKGFGKDGFRFFTHYTSRKGKELEENPRAALTFYWDFCSRSVRIEGVVEKLPFANADEYFKSRPYQSQIGALCSDQSNPVENREALFEKEVKLKSIYVEGEVPRPPKWGGYLLKPMVIEFWQGQTDRIHDRIRFRLPKDGEPDGILTKQGEDGWIYERLYP</sequence>
<dbReference type="InterPro" id="IPR011576">
    <property type="entry name" value="Pyridox_Oxase_N"/>
</dbReference>
<reference evidence="14" key="1">
    <citation type="submission" date="2020-08" db="EMBL/GenBank/DDBJ databases">
        <title>Genome sequencing and assembly of the red palm weevil Rhynchophorus ferrugineus.</title>
        <authorList>
            <person name="Dias G.B."/>
            <person name="Bergman C.M."/>
            <person name="Manee M."/>
        </authorList>
    </citation>
    <scope>NUCLEOTIDE SEQUENCE</scope>
    <source>
        <strain evidence="14">AA-2017</strain>
        <tissue evidence="14">Whole larva</tissue>
    </source>
</reference>
<comment type="cofactor">
    <cofactor evidence="1">
        <name>FMN</name>
        <dbReference type="ChEBI" id="CHEBI:58210"/>
    </cofactor>
</comment>
<evidence type="ECO:0000256" key="8">
    <source>
        <dbReference type="ARBA" id="ARBA00022630"/>
    </source>
</evidence>
<dbReference type="InterPro" id="IPR012349">
    <property type="entry name" value="Split_barrel_FMN-bd"/>
</dbReference>
<evidence type="ECO:0000259" key="12">
    <source>
        <dbReference type="Pfam" id="PF01243"/>
    </source>
</evidence>
<accession>A0A834IJW4</accession>
<dbReference type="PROSITE" id="PS01064">
    <property type="entry name" value="PYRIDOX_OXIDASE"/>
    <property type="match status" value="1"/>
</dbReference>
<dbReference type="UniPathway" id="UPA01068">
    <property type="reaction ID" value="UER00304"/>
</dbReference>
<dbReference type="GO" id="GO:0004733">
    <property type="term" value="F:pyridoxamine phosphate oxidase activity"/>
    <property type="evidence" value="ECO:0007669"/>
    <property type="project" value="UniProtKB-EC"/>
</dbReference>
<comment type="similarity">
    <text evidence="5">Belongs to the pyridoxamine 5'-phosphate oxidase family.</text>
</comment>
<evidence type="ECO:0000313" key="14">
    <source>
        <dbReference type="EMBL" id="KAF7282200.1"/>
    </source>
</evidence>
<name>A0A834IJW4_RHYFE</name>
<dbReference type="NCBIfam" id="TIGR00558">
    <property type="entry name" value="pdxH"/>
    <property type="match status" value="1"/>
</dbReference>
<evidence type="ECO:0000256" key="1">
    <source>
        <dbReference type="ARBA" id="ARBA00001917"/>
    </source>
</evidence>
<evidence type="ECO:0000256" key="9">
    <source>
        <dbReference type="ARBA" id="ARBA00022643"/>
    </source>
</evidence>
<dbReference type="EC" id="1.4.3.5" evidence="7"/>
<dbReference type="InterPro" id="IPR019740">
    <property type="entry name" value="Pyridox_Oxase_CS"/>
</dbReference>
<dbReference type="PANTHER" id="PTHR10851">
    <property type="entry name" value="PYRIDOXINE-5-PHOSPHATE OXIDASE"/>
    <property type="match status" value="1"/>
</dbReference>
<keyword evidence="15" id="KW-1185">Reference proteome</keyword>
<dbReference type="GO" id="GO:0010181">
    <property type="term" value="F:FMN binding"/>
    <property type="evidence" value="ECO:0007669"/>
    <property type="project" value="InterPro"/>
</dbReference>
<dbReference type="EMBL" id="JAACXV010000183">
    <property type="protein sequence ID" value="KAF7282200.1"/>
    <property type="molecule type" value="Genomic_DNA"/>
</dbReference>
<comment type="pathway">
    <text evidence="3">Cofactor metabolism; pyridoxal 5'-phosphate salvage; pyridoxal 5'-phosphate from pyridoxamine 5'-phosphate: step 1/1.</text>
</comment>
<dbReference type="PANTHER" id="PTHR10851:SF0">
    <property type="entry name" value="PYRIDOXINE-5'-PHOSPHATE OXIDASE"/>
    <property type="match status" value="1"/>
</dbReference>
<proteinExistence type="inferred from homology"/>
<comment type="subunit">
    <text evidence="6">Homodimer.</text>
</comment>
<dbReference type="AlphaFoldDB" id="A0A834IJW4"/>
<gene>
    <name evidence="14" type="ORF">GWI33_003000</name>
</gene>
<dbReference type="PIRSF" id="PIRSF000190">
    <property type="entry name" value="Pyd_amn-ph_oxd"/>
    <property type="match status" value="1"/>
</dbReference>
<feature type="domain" description="Pyridoxine 5'-phosphate oxidase dimerisation C-terminal" evidence="13">
    <location>
        <begin position="176"/>
        <end position="229"/>
    </location>
</feature>
<feature type="domain" description="Pyridoxamine 5'-phosphate oxidase N-terminal" evidence="12">
    <location>
        <begin position="47"/>
        <end position="153"/>
    </location>
</feature>
<evidence type="ECO:0000256" key="5">
    <source>
        <dbReference type="ARBA" id="ARBA00007301"/>
    </source>
</evidence>
<evidence type="ECO:0000259" key="13">
    <source>
        <dbReference type="Pfam" id="PF10590"/>
    </source>
</evidence>
<evidence type="ECO:0000256" key="4">
    <source>
        <dbReference type="ARBA" id="ARBA00005037"/>
    </source>
</evidence>
<dbReference type="InterPro" id="IPR019576">
    <property type="entry name" value="Pyridoxamine_oxidase_dimer_C"/>
</dbReference>
<dbReference type="NCBIfam" id="NF004231">
    <property type="entry name" value="PRK05679.1"/>
    <property type="match status" value="1"/>
</dbReference>
<keyword evidence="8" id="KW-0285">Flavoprotein</keyword>
<comment type="function">
    <text evidence="2">Catalyzes the oxidation of either pyridoxine 5'-phosphate (PNP) or pyridoxamine 5'-phosphate (PMP) into pyridoxal 5'-phosphate (PLP).</text>
</comment>
<dbReference type="FunFam" id="2.30.110.10:FF:000005">
    <property type="entry name" value="NAD(P)H-hydrate epimerase"/>
    <property type="match status" value="1"/>
</dbReference>
<protein>
    <recommendedName>
        <fullName evidence="7">pyridoxal 5'-phosphate synthase</fullName>
        <ecNumber evidence="7">1.4.3.5</ecNumber>
    </recommendedName>
</protein>
<evidence type="ECO:0000256" key="7">
    <source>
        <dbReference type="ARBA" id="ARBA00012801"/>
    </source>
</evidence>
<dbReference type="GO" id="GO:0008615">
    <property type="term" value="P:pyridoxine biosynthetic process"/>
    <property type="evidence" value="ECO:0007669"/>
    <property type="project" value="UniProtKB-KW"/>
</dbReference>
<dbReference type="InterPro" id="IPR000659">
    <property type="entry name" value="Pyridox_Oxase"/>
</dbReference>
<evidence type="ECO:0000256" key="11">
    <source>
        <dbReference type="ARBA" id="ARBA00023096"/>
    </source>
</evidence>
<evidence type="ECO:0000256" key="6">
    <source>
        <dbReference type="ARBA" id="ARBA00011738"/>
    </source>
</evidence>